<dbReference type="PANTHER" id="PTHR43214">
    <property type="entry name" value="TWO-COMPONENT RESPONSE REGULATOR"/>
    <property type="match status" value="1"/>
</dbReference>
<comment type="caution">
    <text evidence="4">The sequence shown here is derived from an EMBL/GenBank/DDBJ whole genome shotgun (WGS) entry which is preliminary data.</text>
</comment>
<dbReference type="Proteomes" id="UP000262621">
    <property type="component" value="Unassembled WGS sequence"/>
</dbReference>
<dbReference type="InterPro" id="IPR039420">
    <property type="entry name" value="WalR-like"/>
</dbReference>
<accession>A0A372FS20</accession>
<protein>
    <submittedName>
        <fullName evidence="4">DNA-binding response regulator</fullName>
    </submittedName>
</protein>
<keyword evidence="2" id="KW-0597">Phosphoprotein</keyword>
<gene>
    <name evidence="4" type="ORF">D0Q02_27315</name>
</gene>
<dbReference type="EMBL" id="QVFU01000055">
    <property type="protein sequence ID" value="RFS43541.1"/>
    <property type="molecule type" value="Genomic_DNA"/>
</dbReference>
<keyword evidence="1 4" id="KW-0238">DNA-binding</keyword>
<reference evidence="4 5" key="1">
    <citation type="submission" date="2018-08" db="EMBL/GenBank/DDBJ databases">
        <title>Verrucosispora craniellae sp. nov., isolated from a marine sponge in the South China Sea.</title>
        <authorList>
            <person name="Li L."/>
            <person name="Lin H.W."/>
        </authorList>
    </citation>
    <scope>NUCLEOTIDE SEQUENCE [LARGE SCALE GENOMIC DNA]</scope>
    <source>
        <strain evidence="4 5">LHW63014</strain>
    </source>
</reference>
<evidence type="ECO:0000259" key="3">
    <source>
        <dbReference type="PROSITE" id="PS50110"/>
    </source>
</evidence>
<dbReference type="GO" id="GO:0003677">
    <property type="term" value="F:DNA binding"/>
    <property type="evidence" value="ECO:0007669"/>
    <property type="project" value="UniProtKB-KW"/>
</dbReference>
<organism evidence="4 5">
    <name type="scientific">Micromonospora craniellae</name>
    <dbReference type="NCBI Taxonomy" id="2294034"/>
    <lineage>
        <taxon>Bacteria</taxon>
        <taxon>Bacillati</taxon>
        <taxon>Actinomycetota</taxon>
        <taxon>Actinomycetes</taxon>
        <taxon>Micromonosporales</taxon>
        <taxon>Micromonosporaceae</taxon>
        <taxon>Micromonospora</taxon>
    </lineage>
</organism>
<feature type="modified residue" description="4-aspartylphosphate" evidence="2">
    <location>
        <position position="69"/>
    </location>
</feature>
<dbReference type="GO" id="GO:0000160">
    <property type="term" value="P:phosphorelay signal transduction system"/>
    <property type="evidence" value="ECO:0007669"/>
    <property type="project" value="InterPro"/>
</dbReference>
<dbReference type="Gene3D" id="3.40.50.2300">
    <property type="match status" value="1"/>
</dbReference>
<sequence>MMASRQVRAAGRTAPTIRVLIAHPHPGERSVIRTVLDTGEQIRVVALTGDAGEAVTLADRMRPTVTLLDDRITAPEGTDLVRALARRSPVIALTAATEHRAISTMLRAPFKGCLVYGHHEPADLLGAVRAVAAGLGWLSPVAVAAVAWALRESTRPPVP</sequence>
<dbReference type="AlphaFoldDB" id="A0A372FS20"/>
<evidence type="ECO:0000256" key="2">
    <source>
        <dbReference type="PROSITE-ProRule" id="PRU00169"/>
    </source>
</evidence>
<dbReference type="PANTHER" id="PTHR43214:SF43">
    <property type="entry name" value="TWO-COMPONENT RESPONSE REGULATOR"/>
    <property type="match status" value="1"/>
</dbReference>
<keyword evidence="5" id="KW-1185">Reference proteome</keyword>
<name>A0A372FS20_9ACTN</name>
<proteinExistence type="predicted"/>
<evidence type="ECO:0000313" key="4">
    <source>
        <dbReference type="EMBL" id="RFS43541.1"/>
    </source>
</evidence>
<dbReference type="SUPFAM" id="SSF52172">
    <property type="entry name" value="CheY-like"/>
    <property type="match status" value="1"/>
</dbReference>
<evidence type="ECO:0000313" key="5">
    <source>
        <dbReference type="Proteomes" id="UP000262621"/>
    </source>
</evidence>
<dbReference type="InterPro" id="IPR001789">
    <property type="entry name" value="Sig_transdc_resp-reg_receiver"/>
</dbReference>
<dbReference type="InterPro" id="IPR011006">
    <property type="entry name" value="CheY-like_superfamily"/>
</dbReference>
<dbReference type="Pfam" id="PF00072">
    <property type="entry name" value="Response_reg"/>
    <property type="match status" value="1"/>
</dbReference>
<feature type="domain" description="Response regulatory" evidence="3">
    <location>
        <begin position="18"/>
        <end position="131"/>
    </location>
</feature>
<evidence type="ECO:0000256" key="1">
    <source>
        <dbReference type="ARBA" id="ARBA00023125"/>
    </source>
</evidence>
<dbReference type="PROSITE" id="PS50110">
    <property type="entry name" value="RESPONSE_REGULATORY"/>
    <property type="match status" value="1"/>
</dbReference>